<dbReference type="AlphaFoldDB" id="A0A8S9V3K7"/>
<name>A0A8S9V3K7_PHYIN</name>
<feature type="region of interest" description="Disordered" evidence="1">
    <location>
        <begin position="126"/>
        <end position="220"/>
    </location>
</feature>
<dbReference type="EMBL" id="JAACNO010000412">
    <property type="protein sequence ID" value="KAF4147765.1"/>
    <property type="molecule type" value="Genomic_DNA"/>
</dbReference>
<dbReference type="Proteomes" id="UP000704712">
    <property type="component" value="Unassembled WGS sequence"/>
</dbReference>
<proteinExistence type="predicted"/>
<evidence type="ECO:0000313" key="3">
    <source>
        <dbReference type="Proteomes" id="UP000704712"/>
    </source>
</evidence>
<sequence>MTSVSTVKSSNSAVTGDLSALICGTRHLAMVGGILVVNCRSNFPVATSGMSTVSSNNPANISVVLAVVCIISDSVTVTSFSALIFSSGIMVQVRDTSTVRRSSLTLLYIAFGYVSLQQTFTEQLSSRTGDSRGILSPDTSPSGGGDTSLSGGGDTSLSGGGDTSLSGGGDTSPSGGSDTVVAIRAHPVVTTQKTTPETYPNRGSEENNAHFSVLGNAEGI</sequence>
<reference evidence="2" key="1">
    <citation type="submission" date="2020-03" db="EMBL/GenBank/DDBJ databases">
        <title>Hybrid Assembly of Korean Phytophthora infestans isolates.</title>
        <authorList>
            <person name="Prokchorchik M."/>
            <person name="Lee Y."/>
            <person name="Seo J."/>
            <person name="Cho J.-H."/>
            <person name="Park Y.-E."/>
            <person name="Jang D.-C."/>
            <person name="Im J.-S."/>
            <person name="Choi J.-G."/>
            <person name="Park H.-J."/>
            <person name="Lee G.-B."/>
            <person name="Lee Y.-G."/>
            <person name="Hong S.-Y."/>
            <person name="Cho K."/>
            <person name="Sohn K.H."/>
        </authorList>
    </citation>
    <scope>NUCLEOTIDE SEQUENCE</scope>
    <source>
        <strain evidence="2">KR_2_A2</strain>
    </source>
</reference>
<feature type="compositionally biased region" description="Polar residues" evidence="1">
    <location>
        <begin position="189"/>
        <end position="198"/>
    </location>
</feature>
<evidence type="ECO:0000313" key="2">
    <source>
        <dbReference type="EMBL" id="KAF4147765.1"/>
    </source>
</evidence>
<gene>
    <name evidence="2" type="ORF">GN958_ATG03120</name>
</gene>
<comment type="caution">
    <text evidence="2">The sequence shown here is derived from an EMBL/GenBank/DDBJ whole genome shotgun (WGS) entry which is preliminary data.</text>
</comment>
<protein>
    <submittedName>
        <fullName evidence="2">Uncharacterized protein</fullName>
    </submittedName>
</protein>
<accession>A0A8S9V3K7</accession>
<evidence type="ECO:0000256" key="1">
    <source>
        <dbReference type="SAM" id="MobiDB-lite"/>
    </source>
</evidence>
<feature type="compositionally biased region" description="Gly residues" evidence="1">
    <location>
        <begin position="142"/>
        <end position="170"/>
    </location>
</feature>
<organism evidence="2 3">
    <name type="scientific">Phytophthora infestans</name>
    <name type="common">Potato late blight agent</name>
    <name type="synonym">Botrytis infestans</name>
    <dbReference type="NCBI Taxonomy" id="4787"/>
    <lineage>
        <taxon>Eukaryota</taxon>
        <taxon>Sar</taxon>
        <taxon>Stramenopiles</taxon>
        <taxon>Oomycota</taxon>
        <taxon>Peronosporomycetes</taxon>
        <taxon>Peronosporales</taxon>
        <taxon>Peronosporaceae</taxon>
        <taxon>Phytophthora</taxon>
    </lineage>
</organism>